<dbReference type="RefSeq" id="WP_205312622.1">
    <property type="nucleotide sequence ID" value="NZ_JAERPS020000005.1"/>
</dbReference>
<evidence type="ECO:0000313" key="3">
    <source>
        <dbReference type="Proteomes" id="UP000663814"/>
    </source>
</evidence>
<dbReference type="Gene3D" id="3.40.50.1820">
    <property type="entry name" value="alpha/beta hydrolase"/>
    <property type="match status" value="1"/>
</dbReference>
<feature type="domain" description="Dienelactone hydrolase" evidence="1">
    <location>
        <begin position="5"/>
        <end position="175"/>
    </location>
</feature>
<organism evidence="2 3">
    <name type="scientific">Rheinheimera maricola</name>
    <dbReference type="NCBI Taxonomy" id="2793282"/>
    <lineage>
        <taxon>Bacteria</taxon>
        <taxon>Pseudomonadati</taxon>
        <taxon>Pseudomonadota</taxon>
        <taxon>Gammaproteobacteria</taxon>
        <taxon>Chromatiales</taxon>
        <taxon>Chromatiaceae</taxon>
        <taxon>Rheinheimera</taxon>
    </lineage>
</organism>
<keyword evidence="3" id="KW-1185">Reference proteome</keyword>
<keyword evidence="2" id="KW-0378">Hydrolase</keyword>
<dbReference type="PANTHER" id="PTHR46623:SF6">
    <property type="entry name" value="ALPHA_BETA-HYDROLASES SUPERFAMILY PROTEIN"/>
    <property type="match status" value="1"/>
</dbReference>
<dbReference type="InterPro" id="IPR051049">
    <property type="entry name" value="Dienelactone_hydrolase-like"/>
</dbReference>
<dbReference type="InterPro" id="IPR029058">
    <property type="entry name" value="AB_hydrolase_fold"/>
</dbReference>
<dbReference type="SUPFAM" id="SSF53474">
    <property type="entry name" value="alpha/beta-Hydrolases"/>
    <property type="match status" value="1"/>
</dbReference>
<comment type="caution">
    <text evidence="2">The sequence shown here is derived from an EMBL/GenBank/DDBJ whole genome shotgun (WGS) entry which is preliminary data.</text>
</comment>
<dbReference type="Pfam" id="PF01738">
    <property type="entry name" value="DLH"/>
    <property type="match status" value="1"/>
</dbReference>
<dbReference type="GO" id="GO:0016787">
    <property type="term" value="F:hydrolase activity"/>
    <property type="evidence" value="ECO:0007669"/>
    <property type="project" value="UniProtKB-KW"/>
</dbReference>
<dbReference type="Proteomes" id="UP000663814">
    <property type="component" value="Unassembled WGS sequence"/>
</dbReference>
<dbReference type="EMBL" id="JAERPS020000005">
    <property type="protein sequence ID" value="MBZ9612634.1"/>
    <property type="molecule type" value="Genomic_DNA"/>
</dbReference>
<accession>A0ABS7XAQ4</accession>
<dbReference type="InterPro" id="IPR002925">
    <property type="entry name" value="Dienelactn_hydro"/>
</dbReference>
<reference evidence="2 3" key="2">
    <citation type="submission" date="2021-08" db="EMBL/GenBank/DDBJ databases">
        <title>Rheinheimera aquimaris sp. nov., isolated from seawater of the East Sea in Korea.</title>
        <authorList>
            <person name="Kim K.H."/>
            <person name="Wenting R."/>
            <person name="Kim K.R."/>
            <person name="Jeon C.O."/>
        </authorList>
    </citation>
    <scope>NUCLEOTIDE SEQUENCE [LARGE SCALE GENOMIC DNA]</scope>
    <source>
        <strain evidence="2 3">MA-13</strain>
    </source>
</reference>
<protein>
    <submittedName>
        <fullName evidence="2">Dienelactone hydrolase family protein</fullName>
    </submittedName>
</protein>
<dbReference type="PANTHER" id="PTHR46623">
    <property type="entry name" value="CARBOXYMETHYLENEBUTENOLIDASE-RELATED"/>
    <property type="match status" value="1"/>
</dbReference>
<sequence length="189" mass="20243">MTTHILVLSDIFGLCAGLERLQADLSQAGADVQLIDPYQGQMQHFADEARAYAAFSTQCGHDAYAAIAQQALQNAARPFDLAIGFSAGATALWRALAQANESQVKQAVLFYPGQIHQHLALTPAVPVQVIFGHSEPNFAVADICTQLQQQPGVTAGSTDYAHGFMNPASQAFAEAGYQQQLSKLLKRLA</sequence>
<evidence type="ECO:0000259" key="1">
    <source>
        <dbReference type="Pfam" id="PF01738"/>
    </source>
</evidence>
<gene>
    <name evidence="2" type="ORF">I4W93_013610</name>
</gene>
<evidence type="ECO:0000313" key="2">
    <source>
        <dbReference type="EMBL" id="MBZ9612634.1"/>
    </source>
</evidence>
<name>A0ABS7XAQ4_9GAMM</name>
<proteinExistence type="predicted"/>
<reference evidence="2 3" key="1">
    <citation type="submission" date="2020-12" db="EMBL/GenBank/DDBJ databases">
        <authorList>
            <person name="Ruan W."/>
            <person name="Khan S.A."/>
            <person name="Jeon C.O."/>
        </authorList>
    </citation>
    <scope>NUCLEOTIDE SEQUENCE [LARGE SCALE GENOMIC DNA]</scope>
    <source>
        <strain evidence="2 3">MA-13</strain>
    </source>
</reference>